<proteinExistence type="predicted"/>
<sequence>MDIQLLYTLIGVLGGLLGGGALVWLSIHQRIQQQELELRELSSQLAVANEKLEQSVYWRAECEQLNQELRAQREINNVQES</sequence>
<dbReference type="PATRIC" id="fig|1389415.4.peg.2136"/>
<dbReference type="EMBL" id="AXDT01000091">
    <property type="protein sequence ID" value="ERT13096.1"/>
    <property type="molecule type" value="Genomic_DNA"/>
</dbReference>
<keyword evidence="1" id="KW-1133">Transmembrane helix</keyword>
<keyword evidence="1" id="KW-0812">Transmembrane</keyword>
<name>U7R358_PHOTE</name>
<dbReference type="Proteomes" id="UP000017133">
    <property type="component" value="Unassembled WGS sequence"/>
</dbReference>
<protein>
    <recommendedName>
        <fullName evidence="4">DNA recombination protein RmuC</fullName>
    </recommendedName>
</protein>
<evidence type="ECO:0008006" key="4">
    <source>
        <dbReference type="Google" id="ProtNLM"/>
    </source>
</evidence>
<evidence type="ECO:0000313" key="2">
    <source>
        <dbReference type="EMBL" id="ERT13096.1"/>
    </source>
</evidence>
<dbReference type="AlphaFoldDB" id="U7R358"/>
<reference evidence="2 3" key="1">
    <citation type="submission" date="2013-10" db="EMBL/GenBank/DDBJ databases">
        <title>Whole Genome Shotgun Sequence of Photorhabdus temperata J3.</title>
        <authorList>
            <person name="Park G.-S."/>
            <person name="Hong S.-J."/>
            <person name="Shin J.-H."/>
        </authorList>
    </citation>
    <scope>NUCLEOTIDE SEQUENCE [LARGE SCALE GENOMIC DNA]</scope>
    <source>
        <strain evidence="2 3">J3</strain>
    </source>
</reference>
<evidence type="ECO:0000256" key="1">
    <source>
        <dbReference type="SAM" id="Phobius"/>
    </source>
</evidence>
<feature type="transmembrane region" description="Helical" evidence="1">
    <location>
        <begin position="6"/>
        <end position="27"/>
    </location>
</feature>
<gene>
    <name evidence="2" type="ORF">O185_10655</name>
</gene>
<evidence type="ECO:0000313" key="3">
    <source>
        <dbReference type="Proteomes" id="UP000017133"/>
    </source>
</evidence>
<comment type="caution">
    <text evidence="2">The sequence shown here is derived from an EMBL/GenBank/DDBJ whole genome shotgun (WGS) entry which is preliminary data.</text>
</comment>
<keyword evidence="3" id="KW-1185">Reference proteome</keyword>
<keyword evidence="1" id="KW-0472">Membrane</keyword>
<organism evidence="2 3">
    <name type="scientific">Photorhabdus temperata J3</name>
    <dbReference type="NCBI Taxonomy" id="1389415"/>
    <lineage>
        <taxon>Bacteria</taxon>
        <taxon>Pseudomonadati</taxon>
        <taxon>Pseudomonadota</taxon>
        <taxon>Gammaproteobacteria</taxon>
        <taxon>Enterobacterales</taxon>
        <taxon>Morganellaceae</taxon>
        <taxon>Photorhabdus</taxon>
    </lineage>
</organism>
<accession>U7R358</accession>